<comment type="caution">
    <text evidence="2">The sequence shown here is derived from an EMBL/GenBank/DDBJ whole genome shotgun (WGS) entry which is preliminary data.</text>
</comment>
<dbReference type="AlphaFoldDB" id="A0AAE1XY51"/>
<proteinExistence type="predicted"/>
<dbReference type="EMBL" id="JACGWO010000009">
    <property type="protein sequence ID" value="KAK4420266.1"/>
    <property type="molecule type" value="Genomic_DNA"/>
</dbReference>
<evidence type="ECO:0000256" key="1">
    <source>
        <dbReference type="SAM" id="MobiDB-lite"/>
    </source>
</evidence>
<reference evidence="2" key="1">
    <citation type="submission" date="2020-06" db="EMBL/GenBank/DDBJ databases">
        <authorList>
            <person name="Li T."/>
            <person name="Hu X."/>
            <person name="Zhang T."/>
            <person name="Song X."/>
            <person name="Zhang H."/>
            <person name="Dai N."/>
            <person name="Sheng W."/>
            <person name="Hou X."/>
            <person name="Wei L."/>
        </authorList>
    </citation>
    <scope>NUCLEOTIDE SEQUENCE</scope>
    <source>
        <strain evidence="2">3651</strain>
        <tissue evidence="2">Leaf</tissue>
    </source>
</reference>
<feature type="region of interest" description="Disordered" evidence="1">
    <location>
        <begin position="1"/>
        <end position="51"/>
    </location>
</feature>
<evidence type="ECO:0000313" key="2">
    <source>
        <dbReference type="EMBL" id="KAK4420266.1"/>
    </source>
</evidence>
<gene>
    <name evidence="2" type="ORF">Salat_2439700</name>
</gene>
<feature type="compositionally biased region" description="Polar residues" evidence="1">
    <location>
        <begin position="35"/>
        <end position="50"/>
    </location>
</feature>
<evidence type="ECO:0000313" key="3">
    <source>
        <dbReference type="Proteomes" id="UP001293254"/>
    </source>
</evidence>
<sequence>MRRVTTWPNSLAQLLGPSPVSHPLPQPNPKKDFYSANSSNTGESPSSFQPGSPLICHSPSHLVFLVPSSLKSNYEVFYPQLSSLLLRQALNISQTPKLGMPYIKPARIPFSNPPLCLPQKGVVRFRVVGVGFSGPGPNYFPGGSGRTEGRTGKRVRWVRGSAGSWVSEAEGQYFGKRFGCETDV</sequence>
<protein>
    <submittedName>
        <fullName evidence="2">Uncharacterized protein</fullName>
    </submittedName>
</protein>
<dbReference type="Proteomes" id="UP001293254">
    <property type="component" value="Unassembled WGS sequence"/>
</dbReference>
<accession>A0AAE1XY51</accession>
<organism evidence="2 3">
    <name type="scientific">Sesamum alatum</name>
    <dbReference type="NCBI Taxonomy" id="300844"/>
    <lineage>
        <taxon>Eukaryota</taxon>
        <taxon>Viridiplantae</taxon>
        <taxon>Streptophyta</taxon>
        <taxon>Embryophyta</taxon>
        <taxon>Tracheophyta</taxon>
        <taxon>Spermatophyta</taxon>
        <taxon>Magnoliopsida</taxon>
        <taxon>eudicotyledons</taxon>
        <taxon>Gunneridae</taxon>
        <taxon>Pentapetalae</taxon>
        <taxon>asterids</taxon>
        <taxon>lamiids</taxon>
        <taxon>Lamiales</taxon>
        <taxon>Pedaliaceae</taxon>
        <taxon>Sesamum</taxon>
    </lineage>
</organism>
<feature type="compositionally biased region" description="Polar residues" evidence="1">
    <location>
        <begin position="1"/>
        <end position="12"/>
    </location>
</feature>
<reference evidence="2" key="2">
    <citation type="journal article" date="2024" name="Plant">
        <title>Genomic evolution and insights into agronomic trait innovations of Sesamum species.</title>
        <authorList>
            <person name="Miao H."/>
            <person name="Wang L."/>
            <person name="Qu L."/>
            <person name="Liu H."/>
            <person name="Sun Y."/>
            <person name="Le M."/>
            <person name="Wang Q."/>
            <person name="Wei S."/>
            <person name="Zheng Y."/>
            <person name="Lin W."/>
            <person name="Duan Y."/>
            <person name="Cao H."/>
            <person name="Xiong S."/>
            <person name="Wang X."/>
            <person name="Wei L."/>
            <person name="Li C."/>
            <person name="Ma Q."/>
            <person name="Ju M."/>
            <person name="Zhao R."/>
            <person name="Li G."/>
            <person name="Mu C."/>
            <person name="Tian Q."/>
            <person name="Mei H."/>
            <person name="Zhang T."/>
            <person name="Gao T."/>
            <person name="Zhang H."/>
        </authorList>
    </citation>
    <scope>NUCLEOTIDE SEQUENCE</scope>
    <source>
        <strain evidence="2">3651</strain>
    </source>
</reference>
<keyword evidence="3" id="KW-1185">Reference proteome</keyword>
<name>A0AAE1XY51_9LAMI</name>